<keyword evidence="8 10" id="KW-0484">Methanogenesis</keyword>
<dbReference type="HOGENOM" id="CLU_188097_0_0_2"/>
<evidence type="ECO:0000259" key="11">
    <source>
        <dbReference type="Pfam" id="PF09472"/>
    </source>
</evidence>
<name>A0A0E3X1C0_METMT</name>
<evidence type="ECO:0000256" key="9">
    <source>
        <dbReference type="ARBA" id="ARBA00023136"/>
    </source>
</evidence>
<evidence type="ECO:0000256" key="4">
    <source>
        <dbReference type="ARBA" id="ARBA00022679"/>
    </source>
</evidence>
<dbReference type="GO" id="GO:0030269">
    <property type="term" value="F:tetrahydromethanopterin S-methyltransferase activity"/>
    <property type="evidence" value="ECO:0007669"/>
    <property type="project" value="UniProtKB-UniRule"/>
</dbReference>
<dbReference type="InterPro" id="IPR011307">
    <property type="entry name" value="MeTrfase_F"/>
</dbReference>
<comment type="catalytic activity">
    <reaction evidence="10">
        <text>5-methyl-5,6,7,8-tetrahydromethanopterin + coenzyme M + 2 Na(+)(in) = 5,6,7,8-tetrahydromethanopterin + methyl-coenzyme M + 2 Na(+)(out)</text>
        <dbReference type="Rhea" id="RHEA:53492"/>
        <dbReference type="ChEBI" id="CHEBI:29101"/>
        <dbReference type="ChEBI" id="CHEBI:58103"/>
        <dbReference type="ChEBI" id="CHEBI:58116"/>
        <dbReference type="ChEBI" id="CHEBI:58286"/>
        <dbReference type="ChEBI" id="CHEBI:58319"/>
        <dbReference type="EC" id="7.2.1.4"/>
    </reaction>
</comment>
<evidence type="ECO:0000256" key="7">
    <source>
        <dbReference type="ARBA" id="ARBA00022989"/>
    </source>
</evidence>
<evidence type="ECO:0000256" key="3">
    <source>
        <dbReference type="ARBA" id="ARBA00022603"/>
    </source>
</evidence>
<dbReference type="OrthoDB" id="74731at2157"/>
<keyword evidence="2 10" id="KW-0554">One-carbon metabolism</keyword>
<comment type="function">
    <text evidence="10">Part of a complex that catalyzes the formation of methyl-coenzyme M and tetrahydromethanopterin from coenzyme M and methyl-tetrahydromethanopterin. This is an energy-conserving, sodium-ion translocating step.</text>
</comment>
<comment type="pathway">
    <text evidence="10">One-carbon metabolism; methanogenesis from CO(2); methyl-coenzyme M from 5,10-methylene-5,6,7,8-tetrahydromethanopterin: step 2/2.</text>
</comment>
<evidence type="ECO:0000256" key="5">
    <source>
        <dbReference type="ARBA" id="ARBA00022692"/>
    </source>
</evidence>
<sequence length="79" mass="8442">MAEEIESGQGVPMVISPQMGAIESVVERIRYRAQLIARNQKLDSGVNATAATGFIVGFAFAVLMVLVLPLIIWQVGGVI</sequence>
<accession>A0A0E3X1C0</accession>
<dbReference type="HAMAP" id="MF_01099">
    <property type="entry name" value="MtrF"/>
    <property type="match status" value="1"/>
</dbReference>
<dbReference type="InterPro" id="IPR013347">
    <property type="entry name" value="MeTrfase_F_su"/>
</dbReference>
<dbReference type="EC" id="7.2.1.4" evidence="10"/>
<organism evidence="12 13">
    <name type="scientific">Methanococcoides methylutens MM1</name>
    <dbReference type="NCBI Taxonomy" id="1434104"/>
    <lineage>
        <taxon>Archaea</taxon>
        <taxon>Methanobacteriati</taxon>
        <taxon>Methanobacteriota</taxon>
        <taxon>Stenosarchaea group</taxon>
        <taxon>Methanomicrobia</taxon>
        <taxon>Methanosarcinales</taxon>
        <taxon>Methanosarcinaceae</taxon>
        <taxon>Methanococcoides</taxon>
    </lineage>
</organism>
<dbReference type="NCBIfam" id="TIGR02507">
    <property type="entry name" value="MtrF"/>
    <property type="match status" value="1"/>
</dbReference>
<keyword evidence="7 10" id="KW-1133">Transmembrane helix</keyword>
<keyword evidence="13" id="KW-1185">Reference proteome</keyword>
<feature type="domain" description="Tetrahydromethanopterin S-methyltransferase F subunit" evidence="11">
    <location>
        <begin position="10"/>
        <end position="72"/>
    </location>
</feature>
<comment type="subcellular location">
    <subcellularLocation>
        <location evidence="10">Cell membrane</location>
        <topology evidence="10">Single-pass membrane protein</topology>
    </subcellularLocation>
</comment>
<comment type="subunit">
    <text evidence="10">The complex is composed of 8 subunits; MtrA, MtrB, MtrC, MtrD, MtrE, MtrF, MtrG and MtrH.</text>
</comment>
<gene>
    <name evidence="10" type="primary">mtrF</name>
    <name evidence="12" type="ORF">MCMEM_1987</name>
</gene>
<dbReference type="UniPathway" id="UPA00640">
    <property type="reaction ID" value="UER00698"/>
</dbReference>
<evidence type="ECO:0000256" key="10">
    <source>
        <dbReference type="HAMAP-Rule" id="MF_01099"/>
    </source>
</evidence>
<keyword evidence="9 10" id="KW-0472">Membrane</keyword>
<dbReference type="GO" id="GO:0019386">
    <property type="term" value="P:methanogenesis, from carbon dioxide"/>
    <property type="evidence" value="ECO:0007669"/>
    <property type="project" value="UniProtKB-UniRule"/>
</dbReference>
<dbReference type="PIRSF" id="PIRSF006523">
    <property type="entry name" value="MtrF"/>
    <property type="match status" value="1"/>
</dbReference>
<dbReference type="Pfam" id="PF09472">
    <property type="entry name" value="MtrF"/>
    <property type="match status" value="1"/>
</dbReference>
<evidence type="ECO:0000256" key="2">
    <source>
        <dbReference type="ARBA" id="ARBA00022563"/>
    </source>
</evidence>
<dbReference type="STRING" id="1434104.MCMEM_1987"/>
<dbReference type="NCBIfam" id="NF009776">
    <property type="entry name" value="PRK13275.1"/>
    <property type="match status" value="1"/>
</dbReference>
<dbReference type="AlphaFoldDB" id="A0A0E3X1C0"/>
<evidence type="ECO:0000256" key="8">
    <source>
        <dbReference type="ARBA" id="ARBA00022994"/>
    </source>
</evidence>
<dbReference type="PATRIC" id="fig|1434104.5.peg.2166"/>
<dbReference type="GeneID" id="24894572"/>
<dbReference type="GO" id="GO:0006730">
    <property type="term" value="P:one-carbon metabolic process"/>
    <property type="evidence" value="ECO:0007669"/>
    <property type="project" value="UniProtKB-UniRule"/>
</dbReference>
<reference evidence="12 13" key="1">
    <citation type="submission" date="2014-07" db="EMBL/GenBank/DDBJ databases">
        <title>Methanogenic archaea and the global carbon cycle.</title>
        <authorList>
            <person name="Henriksen J.R."/>
            <person name="Luke J."/>
            <person name="Reinhart S."/>
            <person name="Benedict M.N."/>
            <person name="Youngblut N.D."/>
            <person name="Metcalf M.E."/>
            <person name="Whitaker R.J."/>
            <person name="Metcalf W.W."/>
        </authorList>
    </citation>
    <scope>NUCLEOTIDE SEQUENCE [LARGE SCALE GENOMIC DNA]</scope>
    <source>
        <strain evidence="12 13">MM1</strain>
    </source>
</reference>
<comment type="similarity">
    <text evidence="10">Belongs to the MtrF family.</text>
</comment>
<keyword evidence="1 10" id="KW-1003">Cell membrane</keyword>
<dbReference type="GO" id="GO:0032259">
    <property type="term" value="P:methylation"/>
    <property type="evidence" value="ECO:0007669"/>
    <property type="project" value="UniProtKB-KW"/>
</dbReference>
<keyword evidence="5 10" id="KW-0812">Transmembrane</keyword>
<proteinExistence type="inferred from homology"/>
<feature type="transmembrane region" description="Helical" evidence="10">
    <location>
        <begin position="50"/>
        <end position="73"/>
    </location>
</feature>
<evidence type="ECO:0000313" key="13">
    <source>
        <dbReference type="Proteomes" id="UP000033048"/>
    </source>
</evidence>
<dbReference type="EMBL" id="CP009518">
    <property type="protein sequence ID" value="AKB86040.1"/>
    <property type="molecule type" value="Genomic_DNA"/>
</dbReference>
<evidence type="ECO:0000256" key="6">
    <source>
        <dbReference type="ARBA" id="ARBA00022967"/>
    </source>
</evidence>
<dbReference type="RefSeq" id="WP_048206064.1">
    <property type="nucleotide sequence ID" value="NZ_CP009518.1"/>
</dbReference>
<keyword evidence="3 10" id="KW-0489">Methyltransferase</keyword>
<dbReference type="Proteomes" id="UP000033048">
    <property type="component" value="Chromosome"/>
</dbReference>
<keyword evidence="4 10" id="KW-0808">Transferase</keyword>
<protein>
    <recommendedName>
        <fullName evidence="10">Tetrahydromethanopterin S-methyltransferase subunit F</fullName>
        <ecNumber evidence="10">7.2.1.4</ecNumber>
    </recommendedName>
    <alternativeName>
        <fullName evidence="10">N5-methyltetrahydromethanopterin--coenzyme M methyltransferase subunit F</fullName>
    </alternativeName>
</protein>
<dbReference type="KEGG" id="mmet:MCMEM_1987"/>
<evidence type="ECO:0000313" key="12">
    <source>
        <dbReference type="EMBL" id="AKB86040.1"/>
    </source>
</evidence>
<dbReference type="GO" id="GO:0005886">
    <property type="term" value="C:plasma membrane"/>
    <property type="evidence" value="ECO:0007669"/>
    <property type="project" value="UniProtKB-SubCell"/>
</dbReference>
<keyword evidence="6 10" id="KW-1278">Translocase</keyword>
<evidence type="ECO:0000256" key="1">
    <source>
        <dbReference type="ARBA" id="ARBA00022475"/>
    </source>
</evidence>